<feature type="compositionally biased region" description="Basic and acidic residues" evidence="1">
    <location>
        <begin position="1020"/>
        <end position="1031"/>
    </location>
</feature>
<feature type="region of interest" description="Disordered" evidence="1">
    <location>
        <begin position="2284"/>
        <end position="2361"/>
    </location>
</feature>
<gene>
    <name evidence="2" type="ORF">BESB_044010</name>
</gene>
<dbReference type="Proteomes" id="UP000224006">
    <property type="component" value="Chromosome III"/>
</dbReference>
<feature type="region of interest" description="Disordered" evidence="1">
    <location>
        <begin position="396"/>
        <end position="420"/>
    </location>
</feature>
<feature type="compositionally biased region" description="Basic and acidic residues" evidence="1">
    <location>
        <begin position="674"/>
        <end position="698"/>
    </location>
</feature>
<name>A0A2A9MEA6_BESBE</name>
<feature type="compositionally biased region" description="Low complexity" evidence="1">
    <location>
        <begin position="1781"/>
        <end position="1802"/>
    </location>
</feature>
<feature type="compositionally biased region" description="Low complexity" evidence="1">
    <location>
        <begin position="96"/>
        <end position="113"/>
    </location>
</feature>
<dbReference type="EMBL" id="NWUJ01000003">
    <property type="protein sequence ID" value="PFH36209.1"/>
    <property type="molecule type" value="Genomic_DNA"/>
</dbReference>
<feature type="region of interest" description="Disordered" evidence="1">
    <location>
        <begin position="31"/>
        <end position="139"/>
    </location>
</feature>
<dbReference type="VEuPathDB" id="ToxoDB:BESB_044010"/>
<feature type="region of interest" description="Disordered" evidence="1">
    <location>
        <begin position="674"/>
        <end position="1031"/>
    </location>
</feature>
<comment type="caution">
    <text evidence="2">The sequence shown here is derived from an EMBL/GenBank/DDBJ whole genome shotgun (WGS) entry which is preliminary data.</text>
</comment>
<protein>
    <submittedName>
        <fullName evidence="2">Uncharacterized protein</fullName>
    </submittedName>
</protein>
<organism evidence="2 3">
    <name type="scientific">Besnoitia besnoiti</name>
    <name type="common">Apicomplexan protozoan</name>
    <dbReference type="NCBI Taxonomy" id="94643"/>
    <lineage>
        <taxon>Eukaryota</taxon>
        <taxon>Sar</taxon>
        <taxon>Alveolata</taxon>
        <taxon>Apicomplexa</taxon>
        <taxon>Conoidasida</taxon>
        <taxon>Coccidia</taxon>
        <taxon>Eucoccidiorida</taxon>
        <taxon>Eimeriorina</taxon>
        <taxon>Sarcocystidae</taxon>
        <taxon>Besnoitia</taxon>
    </lineage>
</organism>
<evidence type="ECO:0000256" key="1">
    <source>
        <dbReference type="SAM" id="MobiDB-lite"/>
    </source>
</evidence>
<feature type="region of interest" description="Disordered" evidence="1">
    <location>
        <begin position="562"/>
        <end position="593"/>
    </location>
</feature>
<feature type="compositionally biased region" description="Low complexity" evidence="1">
    <location>
        <begin position="562"/>
        <end position="579"/>
    </location>
</feature>
<dbReference type="OrthoDB" id="346695at2759"/>
<dbReference type="KEGG" id="bbes:BESB_044010"/>
<dbReference type="GeneID" id="40309331"/>
<evidence type="ECO:0000313" key="2">
    <source>
        <dbReference type="EMBL" id="PFH36209.1"/>
    </source>
</evidence>
<feature type="compositionally biased region" description="Low complexity" evidence="1">
    <location>
        <begin position="760"/>
        <end position="779"/>
    </location>
</feature>
<feature type="region of interest" description="Disordered" evidence="1">
    <location>
        <begin position="159"/>
        <end position="205"/>
    </location>
</feature>
<feature type="compositionally biased region" description="Polar residues" evidence="1">
    <location>
        <begin position="129"/>
        <end position="139"/>
    </location>
</feature>
<proteinExistence type="predicted"/>
<feature type="compositionally biased region" description="Low complexity" evidence="1">
    <location>
        <begin position="189"/>
        <end position="202"/>
    </location>
</feature>
<sequence length="2361" mass="252816">MHRTSQPRRFACRSSASSAASLMPALCAAPSVAGFPLDGPGTRPAFPPSSRVMPEGVEVDAGERKEKDGMAVARRKSPRHSEASGSTTATPRQGFPLSSGVRPSPRPGSLLRRASFSDAEEEGREAGGSTASSRETLPRSQCAEDVWLSMARFAGACVPPAPADSVWRGPAAPPLGDGADAEGGENRCALPRAPSSLSLSSADATVSPFEPEAAFARLATPARRSQSASSWGGGRSFTRRHFPPSNSIVLMASPGSSLSTSLAEETSRETCDDGPRREAAPVKTQALNPTASPPWGGPDVSSSCGSPRYAAFPSASRSSSSASSSFLAPSVYSEEAASPASAPLRKLRVASGRSASVLHRASSLADGPLSCGRLEDVAMRSDAGSLSRAAAHLVGAQRDQLRRPQGLASESTRSFEAPQFDGGRRVLSSASRVSSKVSASSVGVLSTRKPGSLVCLGGGLVGIFQGDTSPGILSCSSFSSSSHSPLSSSSTSSPLASPCHALQTSSSSASSAASQAGFSRSAAARPSSQAPRASTEALRVALSRASFRNQGGATAALSLSLSPGAVSPASSSLSSPRSCASRRGRRRHQESFGALPPLVADRLTGTASSLASSRLSSFSRCSSVVLLPRVEDSARAVFSSSRVHAAVRPGDAGDDDDAFALVLPPSPATLRALEEKEKETRGEASELEAPRGKTERSGFFKRKTKTKDGADNSPSSSRHDANAPAAGPYDEEEAAVPRRGLLRNLVSRRRVDKSRSLSEAAAAQPSHAAAETSPPAIAAKGEPEMFRSLPSSSPARGRSDAPPREAQEPGRAEGGEATSYGNPFEEGSLADESGDVAAPPRPSAASPGLSELTPVGLPPRAREMGAIKPALKRTERSEGGASRPRAISFGLPAGRGASAAEDDEEDFTQGGDARGAGAASASADRRRSTRQPPNDGGGGRRRRGSGRAQRILRRGGNMHGAQSATTGARGAGRAGGRTRAMSVFTVEGDDDGGAERARMSSFCSEPRQETRLTGRAPRPLGERWDSRDPFHGAARVRDGEPLQLEDIPTSPSYLFTQASTLQQRLELPPAEFFNLKVDVQRQRSVFPRRWVAETMLVHQSLLLFCRSLRPLCVRVMIPLSNIQAVTGLDVNLREKERRKAAKRGWRLKVSHTERIDRGAGKVFDVIFRVAEEKQMLAWVDRLTLYANKWRLRPSVPELLYRPPCQEQLAEVSEDVQRAALTLLTQRLFFALRAATLSHFRLFFFNARLVALAKRGKEREVKIQSEALAACDAAREREGARRLQGVLERKLRQAFADLRQQSERIHLHTQQTKRFSAAVALLEREEEAVAAHITQWRRKALASPLSAALARRMHWAFSQLALSAKLGRAKEKQKRAGAAFLEDVLRRCRDARLRAALLSLEKQKLRRAAQEKRLTQLVEKMTRHNLALAWRQLMLVAFQATKRAESRAIKAKGLVLETFLLAAEKRRMIDAFFRLREHTHAARHEEGATFENMQQVNTALQAAYARIPRQRGALVLAALARKAQTSRLSSAFAQWRGRVRREGQCAQALRNIQRTLQRKELRMKQAGFFALLRRGCLAGERDCQKRAAARLLCASVFLPSRRAAGGAWRRLVSHTSEGKFERELKALFILEKLRRRRLQGFFTQLQREVACGRDLRVFLRTHVLQAFVHVLSMHRVKLLSLAFQRLRTVCGFAELRLRPGFSSDSRWCLADESFTEKALFDPFLPPLAAGEAAVSSLEAPVFAPHGVDLPLHGAAAGRPLDAGRAGSSHLLHSASLPLPTKQPLSASLASSSSTPRGASASLSPAARDARATDWMPGPAELATEKLRELLQLSVELLSHQKRLFSSPVDSQLSQPRSPAVVTRNSALRAEGAVDWLCERLEREDARAARAWRGDETTWEGGDACEEPERAARGAGAARLSGECMQPLAEGSCASPVSFLLPRGVADERGDQVRGHEPFSSFITGSLRAASSAASPVSFAAGKDAVLPPQARVPPADDTLLFSWHANRFAAPANELSLSSAQGVDTSAPVGGRGGTFVAGDFVAPSPTHDARLFERGSPASRVAAPAGILIFEDSAEEILARCEKERRVAARIEALAAEDRFYAQEREVDALIHTLDGQRLLARAPLAPARLSAMEAVRPSAFSATPPGSLSPSHFGGYRAFADTAGALVGGEGLRDCKPSEMEKCERRTRLCGAVLDPLCFCCPSAAAPREKEQALQTSPSAASHVYATASGVTRASPSLSASRVHCSESSQEGTGSDAPSICELPIDAAAASASFATTRKARLLPAPGSLPESLAPPRGQAMGKTRERELSRGGVGGVPALREKREGEEEEQGGGRELKEAHLERRGEGRVWKYKDEEEAS</sequence>
<feature type="compositionally biased region" description="Basic and acidic residues" evidence="1">
    <location>
        <begin position="797"/>
        <end position="814"/>
    </location>
</feature>
<dbReference type="RefSeq" id="XP_029220218.1">
    <property type="nucleotide sequence ID" value="XM_029362852.1"/>
</dbReference>
<accession>A0A2A9MEA6</accession>
<feature type="compositionally biased region" description="Basic residues" evidence="1">
    <location>
        <begin position="939"/>
        <end position="953"/>
    </location>
</feature>
<reference evidence="2 3" key="1">
    <citation type="submission" date="2017-09" db="EMBL/GenBank/DDBJ databases">
        <title>Genome sequencing of Besnoitia besnoiti strain Bb-Ger1.</title>
        <authorList>
            <person name="Schares G."/>
            <person name="Venepally P."/>
            <person name="Lorenzi H.A."/>
        </authorList>
    </citation>
    <scope>NUCLEOTIDE SEQUENCE [LARGE SCALE GENOMIC DNA]</scope>
    <source>
        <strain evidence="2 3">Bb-Ger1</strain>
    </source>
</reference>
<evidence type="ECO:0000313" key="3">
    <source>
        <dbReference type="Proteomes" id="UP000224006"/>
    </source>
</evidence>
<feature type="compositionally biased region" description="Low complexity" evidence="1">
    <location>
        <begin position="306"/>
        <end position="323"/>
    </location>
</feature>
<feature type="compositionally biased region" description="Polar residues" evidence="1">
    <location>
        <begin position="2237"/>
        <end position="2254"/>
    </location>
</feature>
<keyword evidence="3" id="KW-1185">Reference proteome</keyword>
<feature type="region of interest" description="Disordered" evidence="1">
    <location>
        <begin position="217"/>
        <end position="323"/>
    </location>
</feature>
<feature type="region of interest" description="Disordered" evidence="1">
    <location>
        <begin position="1781"/>
        <end position="1809"/>
    </location>
</feature>
<feature type="region of interest" description="Disordered" evidence="1">
    <location>
        <begin position="2237"/>
        <end position="2259"/>
    </location>
</feature>
<feature type="compositionally biased region" description="Basic and acidic residues" evidence="1">
    <location>
        <begin position="2321"/>
        <end position="2361"/>
    </location>
</feature>
<feature type="compositionally biased region" description="Basic and acidic residues" evidence="1">
    <location>
        <begin position="265"/>
        <end position="280"/>
    </location>
</feature>